<comment type="caution">
    <text evidence="1">The sequence shown here is derived from an EMBL/GenBank/DDBJ whole genome shotgun (WGS) entry which is preliminary data.</text>
</comment>
<dbReference type="Proteomes" id="UP001176521">
    <property type="component" value="Unassembled WGS sequence"/>
</dbReference>
<organism evidence="1 2">
    <name type="scientific">Tilletia horrida</name>
    <dbReference type="NCBI Taxonomy" id="155126"/>
    <lineage>
        <taxon>Eukaryota</taxon>
        <taxon>Fungi</taxon>
        <taxon>Dikarya</taxon>
        <taxon>Basidiomycota</taxon>
        <taxon>Ustilaginomycotina</taxon>
        <taxon>Exobasidiomycetes</taxon>
        <taxon>Tilletiales</taxon>
        <taxon>Tilletiaceae</taxon>
        <taxon>Tilletia</taxon>
    </lineage>
</organism>
<proteinExistence type="predicted"/>
<evidence type="ECO:0000313" key="2">
    <source>
        <dbReference type="Proteomes" id="UP001176521"/>
    </source>
</evidence>
<reference evidence="1" key="1">
    <citation type="journal article" date="2023" name="PhytoFront">
        <title>Draft Genome Resources of Seven Strains of Tilletia horrida, Causal Agent of Kernel Smut of Rice.</title>
        <authorList>
            <person name="Khanal S."/>
            <person name="Antony Babu S."/>
            <person name="Zhou X.G."/>
        </authorList>
    </citation>
    <scope>NUCLEOTIDE SEQUENCE</scope>
    <source>
        <strain evidence="1">TX3</strain>
    </source>
</reference>
<name>A0AAN6GDY8_9BASI</name>
<keyword evidence="2" id="KW-1185">Reference proteome</keyword>
<evidence type="ECO:0000313" key="1">
    <source>
        <dbReference type="EMBL" id="KAK0532691.1"/>
    </source>
</evidence>
<dbReference type="AlphaFoldDB" id="A0AAN6GDY8"/>
<accession>A0AAN6GDY8</accession>
<protein>
    <submittedName>
        <fullName evidence="1">Uncharacterized protein</fullName>
    </submittedName>
</protein>
<dbReference type="EMBL" id="JAPDMQ010000154">
    <property type="protein sequence ID" value="KAK0532691.1"/>
    <property type="molecule type" value="Genomic_DNA"/>
</dbReference>
<feature type="non-terminal residue" evidence="1">
    <location>
        <position position="1"/>
    </location>
</feature>
<sequence length="213" mass="23317">PAWITMRSKFRVAAIPIASSNFVHQRNEEIVIEQKMFPHGVDSLAPDEALALWTRLQDSWAHILAAAVDTSAGRALQSLPLLQTMGEEFIGGAWNDSEPYTADSLYELIDALASLSTLRITLQSPPTPPYGQNRLNTHLSLSKLLGQSHLKLVEVMNPFATLDFDIEAILKRLDMLDASNVLRPVRGNQQGQVGAGPGLAHPEFLMSPVAQSL</sequence>
<gene>
    <name evidence="1" type="ORF">OC842_003208</name>
</gene>